<dbReference type="InterPro" id="IPR029056">
    <property type="entry name" value="Ribokinase-like"/>
</dbReference>
<proteinExistence type="predicted"/>
<reference evidence="3" key="1">
    <citation type="submission" date="2017-09" db="EMBL/GenBank/DDBJ databases">
        <title>Depth-based differentiation of microbial function through sediment-hosted aquifers and enrichment of novel symbionts in the deep terrestrial subsurface.</title>
        <authorList>
            <person name="Probst A.J."/>
            <person name="Ladd B."/>
            <person name="Jarett J.K."/>
            <person name="Geller-Mcgrath D.E."/>
            <person name="Sieber C.M.K."/>
            <person name="Emerson J.B."/>
            <person name="Anantharaman K."/>
            <person name="Thomas B.C."/>
            <person name="Malmstrom R."/>
            <person name="Stieglmeier M."/>
            <person name="Klingl A."/>
            <person name="Woyke T."/>
            <person name="Ryan C.M."/>
            <person name="Banfield J.F."/>
        </authorList>
    </citation>
    <scope>NUCLEOTIDE SEQUENCE [LARGE SCALE GENOMIC DNA]</scope>
</reference>
<dbReference type="GO" id="GO:0033785">
    <property type="term" value="F:heptose 7-phosphate kinase activity"/>
    <property type="evidence" value="ECO:0007669"/>
    <property type="project" value="TreeGrafter"/>
</dbReference>
<accession>A0A2M7BNP2</accession>
<dbReference type="Gene3D" id="3.40.1190.20">
    <property type="match status" value="1"/>
</dbReference>
<dbReference type="EMBL" id="PEVB01000085">
    <property type="protein sequence ID" value="PIV07092.1"/>
    <property type="molecule type" value="Genomic_DNA"/>
</dbReference>
<dbReference type="Pfam" id="PF00294">
    <property type="entry name" value="PfkB"/>
    <property type="match status" value="1"/>
</dbReference>
<feature type="domain" description="Carbohydrate kinase PfkB" evidence="1">
    <location>
        <begin position="21"/>
        <end position="248"/>
    </location>
</feature>
<evidence type="ECO:0000313" key="2">
    <source>
        <dbReference type="EMBL" id="PIV07092.1"/>
    </source>
</evidence>
<gene>
    <name evidence="2" type="ORF">COS53_03175</name>
</gene>
<protein>
    <recommendedName>
        <fullName evidence="1">Carbohydrate kinase PfkB domain-containing protein</fullName>
    </recommendedName>
</protein>
<dbReference type="PANTHER" id="PTHR46969:SF1">
    <property type="entry name" value="BIFUNCTIONAL PROTEIN HLDE"/>
    <property type="match status" value="1"/>
</dbReference>
<sequence length="258" mass="29015">MITKHLRNIFSEGEGEDYEVEIFSKLLSTININSGTVLIDKDRHTSIKTRILNNNEFLFRIDRENKADISQRLIFRIKNIVSQNLDKVDACIISDYQKGLLSIDLCQFIISAFIKKNKPVFVDPKGINYSKYQGCTVIKPNQKELEAFTGGVYGNNIENIKHAGENLFNQIKCKNVVITIGSKGMLHVDELRVLHSPSCKAIKINASGAGDTAISVIALLFLHKSSWQEILTIANYFCSLVIQKYNTSVVVLSEIKDS</sequence>
<name>A0A2M7BNP2_9BACT</name>
<dbReference type="AlphaFoldDB" id="A0A2M7BNP2"/>
<dbReference type="InterPro" id="IPR011611">
    <property type="entry name" value="PfkB_dom"/>
</dbReference>
<dbReference type="Proteomes" id="UP000229191">
    <property type="component" value="Unassembled WGS sequence"/>
</dbReference>
<dbReference type="GO" id="GO:0033786">
    <property type="term" value="F:heptose-1-phosphate adenylyltransferase activity"/>
    <property type="evidence" value="ECO:0007669"/>
    <property type="project" value="TreeGrafter"/>
</dbReference>
<comment type="caution">
    <text evidence="2">The sequence shown here is derived from an EMBL/GenBank/DDBJ whole genome shotgun (WGS) entry which is preliminary data.</text>
</comment>
<organism evidence="2 3">
    <name type="scientific">Candidatus Shapirobacteria bacterium CG03_land_8_20_14_0_80_35_14</name>
    <dbReference type="NCBI Taxonomy" id="1974878"/>
    <lineage>
        <taxon>Bacteria</taxon>
        <taxon>Candidatus Shapironibacteriota</taxon>
    </lineage>
</organism>
<evidence type="ECO:0000259" key="1">
    <source>
        <dbReference type="Pfam" id="PF00294"/>
    </source>
</evidence>
<dbReference type="PANTHER" id="PTHR46969">
    <property type="entry name" value="BIFUNCTIONAL PROTEIN HLDE"/>
    <property type="match status" value="1"/>
</dbReference>
<evidence type="ECO:0000313" key="3">
    <source>
        <dbReference type="Proteomes" id="UP000229191"/>
    </source>
</evidence>
<dbReference type="GO" id="GO:0005829">
    <property type="term" value="C:cytosol"/>
    <property type="evidence" value="ECO:0007669"/>
    <property type="project" value="TreeGrafter"/>
</dbReference>
<dbReference type="SUPFAM" id="SSF53613">
    <property type="entry name" value="Ribokinase-like"/>
    <property type="match status" value="1"/>
</dbReference>